<gene>
    <name evidence="1" type="ORF">D3272_15845</name>
</gene>
<evidence type="ECO:0000313" key="1">
    <source>
        <dbReference type="EMBL" id="RYB03622.1"/>
    </source>
</evidence>
<organism evidence="1 2">
    <name type="scientific">Lichenibacterium ramalinae</name>
    <dbReference type="NCBI Taxonomy" id="2316527"/>
    <lineage>
        <taxon>Bacteria</taxon>
        <taxon>Pseudomonadati</taxon>
        <taxon>Pseudomonadota</taxon>
        <taxon>Alphaproteobacteria</taxon>
        <taxon>Hyphomicrobiales</taxon>
        <taxon>Lichenihabitantaceae</taxon>
        <taxon>Lichenibacterium</taxon>
    </lineage>
</organism>
<evidence type="ECO:0000313" key="2">
    <source>
        <dbReference type="Proteomes" id="UP000289411"/>
    </source>
</evidence>
<reference evidence="1 2" key="1">
    <citation type="submission" date="2018-09" db="EMBL/GenBank/DDBJ databases">
        <authorList>
            <person name="Grouzdev D.S."/>
            <person name="Krutkina M.S."/>
        </authorList>
    </citation>
    <scope>NUCLEOTIDE SEQUENCE [LARGE SCALE GENOMIC DNA]</scope>
    <source>
        <strain evidence="1 2">RmlP001</strain>
    </source>
</reference>
<sequence length="94" mass="10032">MDARLFYNAEPFRPSPIDELSDVRLVRSIELAPRGYLPAGSEGTVVAVHGAGEAYTVEFEEPFHALLLLEASKVAAIPGATREHLIAATGKAEG</sequence>
<dbReference type="Proteomes" id="UP000289411">
    <property type="component" value="Unassembled WGS sequence"/>
</dbReference>
<reference evidence="1 2" key="2">
    <citation type="submission" date="2019-02" db="EMBL/GenBank/DDBJ databases">
        <title>'Lichenibacterium ramalinii' gen. nov. sp. nov., 'Lichenibacterium minor' gen. nov. sp. nov.</title>
        <authorList>
            <person name="Pankratov T."/>
        </authorList>
    </citation>
    <scope>NUCLEOTIDE SEQUENCE [LARGE SCALE GENOMIC DNA]</scope>
    <source>
        <strain evidence="1 2">RmlP001</strain>
    </source>
</reference>
<protein>
    <submittedName>
        <fullName evidence="1">DUF4926 domain-containing protein</fullName>
    </submittedName>
</protein>
<keyword evidence="2" id="KW-1185">Reference proteome</keyword>
<name>A0A4Q2RBD2_9HYPH</name>
<dbReference type="AlphaFoldDB" id="A0A4Q2RBD2"/>
<dbReference type="OrthoDB" id="7307608at2"/>
<dbReference type="EMBL" id="QYBC01000013">
    <property type="protein sequence ID" value="RYB03622.1"/>
    <property type="molecule type" value="Genomic_DNA"/>
</dbReference>
<accession>A0A4Q2RBD2</accession>
<proteinExistence type="predicted"/>
<comment type="caution">
    <text evidence="1">The sequence shown here is derived from an EMBL/GenBank/DDBJ whole genome shotgun (WGS) entry which is preliminary data.</text>
</comment>